<dbReference type="Proteomes" id="UP000030392">
    <property type="component" value="Unassembled WGS sequence"/>
</dbReference>
<dbReference type="EMBL" id="JNAX01000010">
    <property type="protein sequence ID" value="KGG20942.1"/>
    <property type="molecule type" value="Genomic_DNA"/>
</dbReference>
<evidence type="ECO:0000313" key="1">
    <source>
        <dbReference type="EMBL" id="KGG20942.1"/>
    </source>
</evidence>
<sequence>MLENRKYGFLIRFQAFGYEKLQQKKNKQIFVSNSLSYCLFVY</sequence>
<comment type="caution">
    <text evidence="1">The sequence shown here is derived from an EMBL/GenBank/DDBJ whole genome shotgun (WGS) entry which is preliminary data.</text>
</comment>
<dbReference type="AlphaFoldDB" id="A0A0A2C5Y8"/>
<organism evidence="1 2">
    <name type="scientific">Prochlorococcus marinus str. PAC1</name>
    <dbReference type="NCBI Taxonomy" id="59924"/>
    <lineage>
        <taxon>Bacteria</taxon>
        <taxon>Bacillati</taxon>
        <taxon>Cyanobacteriota</taxon>
        <taxon>Cyanophyceae</taxon>
        <taxon>Synechococcales</taxon>
        <taxon>Prochlorococcaceae</taxon>
        <taxon>Prochlorococcus</taxon>
    </lineage>
</organism>
<proteinExistence type="predicted"/>
<evidence type="ECO:0000313" key="2">
    <source>
        <dbReference type="Proteomes" id="UP000030392"/>
    </source>
</evidence>
<reference evidence="2" key="1">
    <citation type="journal article" date="2014" name="Sci. Data">
        <title>Genomes of diverse isolates of the marine cyanobacterium Prochlorococcus.</title>
        <authorList>
            <person name="Biller S."/>
            <person name="Berube P."/>
            <person name="Thompson J."/>
            <person name="Kelly L."/>
            <person name="Roggensack S."/>
            <person name="Awad L."/>
            <person name="Roache-Johnson K."/>
            <person name="Ding H."/>
            <person name="Giovannoni S.J."/>
            <person name="Moore L.R."/>
            <person name="Chisholm S.W."/>
        </authorList>
    </citation>
    <scope>NUCLEOTIDE SEQUENCE [LARGE SCALE GENOMIC DNA]</scope>
    <source>
        <strain evidence="2">PAC1</strain>
    </source>
</reference>
<accession>A0A0A2C5Y8</accession>
<gene>
    <name evidence="1" type="ORF">EV03_0879</name>
</gene>
<protein>
    <submittedName>
        <fullName evidence="1">Uncharacterized protein</fullName>
    </submittedName>
</protein>
<name>A0A0A2C5Y8_PROMR</name>